<accession>A0A9P0CXS8</accession>
<evidence type="ECO:0000313" key="2">
    <source>
        <dbReference type="Proteomes" id="UP001153636"/>
    </source>
</evidence>
<proteinExistence type="predicted"/>
<dbReference type="AlphaFoldDB" id="A0A9P0CXS8"/>
<dbReference type="Gene3D" id="1.25.40.480">
    <property type="match status" value="1"/>
</dbReference>
<protein>
    <submittedName>
        <fullName evidence="1">Uncharacterized protein</fullName>
    </submittedName>
</protein>
<reference evidence="1" key="1">
    <citation type="submission" date="2022-01" db="EMBL/GenBank/DDBJ databases">
        <authorList>
            <person name="King R."/>
        </authorList>
    </citation>
    <scope>NUCLEOTIDE SEQUENCE</scope>
</reference>
<dbReference type="Proteomes" id="UP001153636">
    <property type="component" value="Chromosome 3"/>
</dbReference>
<keyword evidence="2" id="KW-1185">Reference proteome</keyword>
<organism evidence="1 2">
    <name type="scientific">Psylliodes chrysocephalus</name>
    <dbReference type="NCBI Taxonomy" id="3402493"/>
    <lineage>
        <taxon>Eukaryota</taxon>
        <taxon>Metazoa</taxon>
        <taxon>Ecdysozoa</taxon>
        <taxon>Arthropoda</taxon>
        <taxon>Hexapoda</taxon>
        <taxon>Insecta</taxon>
        <taxon>Pterygota</taxon>
        <taxon>Neoptera</taxon>
        <taxon>Endopterygota</taxon>
        <taxon>Coleoptera</taxon>
        <taxon>Polyphaga</taxon>
        <taxon>Cucujiformia</taxon>
        <taxon>Chrysomeloidea</taxon>
        <taxon>Chrysomelidae</taxon>
        <taxon>Galerucinae</taxon>
        <taxon>Alticini</taxon>
        <taxon>Psylliodes</taxon>
    </lineage>
</organism>
<evidence type="ECO:0000313" key="1">
    <source>
        <dbReference type="EMBL" id="CAH1108225.1"/>
    </source>
</evidence>
<dbReference type="EMBL" id="OV651815">
    <property type="protein sequence ID" value="CAH1108225.1"/>
    <property type="molecule type" value="Genomic_DNA"/>
</dbReference>
<gene>
    <name evidence="1" type="ORF">PSYICH_LOCUS9042</name>
</gene>
<dbReference type="OrthoDB" id="6775882at2759"/>
<sequence length="339" mass="39161">MNVPRYEFCEENKQLLLNFIKKSNKCKSNVNCNIAAHNNLSNVLPLKQILDKLSEETEIIDIVDSDEEQLNAEEANEFVSQILQNSIQPFNETVADDISDAIKEILQSKKTAADHVISDLHKHNLDLVNIFKQLFEELSFENVIDLGILLSSHSITNDEIILSYVRHMLIKQLALEYSDKLQDNLNIFCIKYPEILTEELSNYILSSSDNYSRATLQFIDGLSVEFKNKLLRNFVLNCKSLEEYHLAILDILLVDQTEINTINRLVELMSKSAENYSTNKVFGKFLHKVVQFLEKNVCLMEKPMNHIIGNHKSIWKVKIKKIYDGFMQDSLLMSQTLRD</sequence>
<name>A0A9P0CXS8_9CUCU</name>